<dbReference type="Proteomes" id="UP000536909">
    <property type="component" value="Unassembled WGS sequence"/>
</dbReference>
<dbReference type="EMBL" id="VBRC01000005">
    <property type="protein sequence ID" value="TLK27852.1"/>
    <property type="molecule type" value="Genomic_DNA"/>
</dbReference>
<gene>
    <name evidence="2" type="ORF">FCS05_07980</name>
    <name evidence="1" type="ORF">HNQ10_001109</name>
</gene>
<protein>
    <submittedName>
        <fullName evidence="2">Uncharacterized protein</fullName>
    </submittedName>
</protein>
<proteinExistence type="predicted"/>
<comment type="caution">
    <text evidence="2">The sequence shown here is derived from an EMBL/GenBank/DDBJ whole genome shotgun (WGS) entry which is preliminary data.</text>
</comment>
<accession>A0AAJ5F8T9</accession>
<dbReference type="EMBL" id="JACHFV010000003">
    <property type="protein sequence ID" value="MBB5294295.1"/>
    <property type="molecule type" value="Genomic_DNA"/>
</dbReference>
<dbReference type="RefSeq" id="WP_129119357.1">
    <property type="nucleotide sequence ID" value="NZ_BSUI01000016.1"/>
</dbReference>
<reference evidence="2 3" key="1">
    <citation type="submission" date="2019-04" db="EMBL/GenBank/DDBJ databases">
        <title>Deinococcus metalilatus MA1002 mutant No.5.</title>
        <authorList>
            <person name="Park W."/>
            <person name="Park C."/>
        </authorList>
    </citation>
    <scope>NUCLEOTIDE SEQUENCE [LARGE SCALE GENOMIC DNA]</scope>
    <source>
        <strain evidence="2 3">MA1002-m5</strain>
    </source>
</reference>
<dbReference type="AlphaFoldDB" id="A0AAJ5F8T9"/>
<evidence type="ECO:0000313" key="1">
    <source>
        <dbReference type="EMBL" id="MBB5294295.1"/>
    </source>
</evidence>
<keyword evidence="4" id="KW-1185">Reference proteome</keyword>
<evidence type="ECO:0000313" key="3">
    <source>
        <dbReference type="Proteomes" id="UP000308000"/>
    </source>
</evidence>
<evidence type="ECO:0000313" key="4">
    <source>
        <dbReference type="Proteomes" id="UP000536909"/>
    </source>
</evidence>
<reference evidence="1 4" key="2">
    <citation type="submission" date="2020-08" db="EMBL/GenBank/DDBJ databases">
        <title>Genomic Encyclopedia of Type Strains, Phase IV (KMG-IV): sequencing the most valuable type-strain genomes for metagenomic binning, comparative biology and taxonomic classification.</title>
        <authorList>
            <person name="Goeker M."/>
        </authorList>
    </citation>
    <scope>NUCLEOTIDE SEQUENCE [LARGE SCALE GENOMIC DNA]</scope>
    <source>
        <strain evidence="1 4">DSM 105434</strain>
    </source>
</reference>
<name>A0AAJ5F8T9_9DEIO</name>
<organism evidence="2 3">
    <name type="scientific">Deinococcus metallilatus</name>
    <dbReference type="NCBI Taxonomy" id="1211322"/>
    <lineage>
        <taxon>Bacteria</taxon>
        <taxon>Thermotogati</taxon>
        <taxon>Deinococcota</taxon>
        <taxon>Deinococci</taxon>
        <taxon>Deinococcales</taxon>
        <taxon>Deinococcaceae</taxon>
        <taxon>Deinococcus</taxon>
    </lineage>
</organism>
<dbReference type="Proteomes" id="UP000308000">
    <property type="component" value="Unassembled WGS sequence"/>
</dbReference>
<sequence>MTMRIEKGPLPKGMSFILKSSAFADALSEAGIEIDTQMIYGAGGIFFDAHFWAPNENVGYERLYVRVGAVSNNVAAAARRYVEHSVLPELIAWIAELLALPRNSPLRRQQQYFVRHQPEHFIP</sequence>
<evidence type="ECO:0000313" key="2">
    <source>
        <dbReference type="EMBL" id="TLK27852.1"/>
    </source>
</evidence>